<feature type="compositionally biased region" description="Basic residues" evidence="1">
    <location>
        <begin position="199"/>
        <end position="213"/>
    </location>
</feature>
<sequence length="543" mass="57661">MSDDAADSKTAKSITKSKSNGDDGSKAAASLDTVGSLGVHEQVELLAQALLREFMHRRGYTKTLRAFDAECPRDERTISSRQLMRQLLEIPSNAFPSRLSGGEEADDGKGKKKKKVQPTFMEELCSYRVQKREVEQRRMMEKEGGEGPSIATNKEGNVGNIIDPSDAEMEGLRSAALDVERRIEEARERHEKLLEERRERKREKKRAEKKSKNKDKGRSKDGNGDKDSGRGGGSGGGKGKLHEDEVIDFDPFGSDDNGVGDGDDGFFTRRTNTKKKLPWPHDDDDEGSDSDLYGLAGGKNGSSYAGKGSSRVNNLLEEPEFLLNSIEKRKTNRAGTTQVGSGWTPGGGGLGDVGLNTMPMRQSVEADIGRPPSFLAGDGMSLMTERMQVDKKPRDTWRPPAPLPSNSMGGGGSGGLRGSAGFRGELSGSPTNPSPLGSVAFGQRGLNGGGTRFHHGSAPSVDCLGPPLVAGGLKGEKKGASPPGSGGILMSSSESIGKGYDGSLRPTASALRQSGASKNKDGGEGNGNGATGRKARRVTILVD</sequence>
<dbReference type="EMBL" id="QSBY01000001">
    <property type="protein sequence ID" value="RHW74370.1"/>
    <property type="molecule type" value="Genomic_DNA"/>
</dbReference>
<dbReference type="AlphaFoldDB" id="A0A3L6LIB7"/>
<reference evidence="3" key="1">
    <citation type="submission" date="2018-09" db="EMBL/GenBank/DDBJ databases">
        <title>whole genome sequence of T. equiperdum IVM-t1 strain.</title>
        <authorList>
            <person name="Suganuma K."/>
        </authorList>
    </citation>
    <scope>NUCLEOTIDE SEQUENCE [LARGE SCALE GENOMIC DNA]</scope>
    <source>
        <strain evidence="3">IVM-t1</strain>
    </source>
</reference>
<feature type="region of interest" description="Disordered" evidence="1">
    <location>
        <begin position="94"/>
        <end position="117"/>
    </location>
</feature>
<feature type="compositionally biased region" description="Gly residues" evidence="1">
    <location>
        <begin position="408"/>
        <end position="418"/>
    </location>
</feature>
<comment type="caution">
    <text evidence="3">The sequence shown here is derived from an EMBL/GenBank/DDBJ whole genome shotgun (WGS) entry which is preliminary data.</text>
</comment>
<evidence type="ECO:0000313" key="3">
    <source>
        <dbReference type="EMBL" id="RHW74370.1"/>
    </source>
</evidence>
<proteinExistence type="predicted"/>
<feature type="region of interest" description="Disordered" evidence="1">
    <location>
        <begin position="328"/>
        <end position="356"/>
    </location>
</feature>
<feature type="region of interest" description="Disordered" evidence="1">
    <location>
        <begin position="136"/>
        <end position="173"/>
    </location>
</feature>
<protein>
    <recommendedName>
        <fullName evidence="2">MINDY4 N-terminal dimerisation domain-containing protein</fullName>
    </recommendedName>
</protein>
<dbReference type="Proteomes" id="UP000266743">
    <property type="component" value="Chromosome 1"/>
</dbReference>
<feature type="compositionally biased region" description="Basic and acidic residues" evidence="1">
    <location>
        <begin position="1"/>
        <end position="10"/>
    </location>
</feature>
<feature type="compositionally biased region" description="Basic and acidic residues" evidence="1">
    <location>
        <begin position="387"/>
        <end position="397"/>
    </location>
</feature>
<feature type="compositionally biased region" description="Basic and acidic residues" evidence="1">
    <location>
        <begin position="136"/>
        <end position="145"/>
    </location>
</feature>
<feature type="compositionally biased region" description="Gly residues" evidence="1">
    <location>
        <begin position="343"/>
        <end position="352"/>
    </location>
</feature>
<gene>
    <name evidence="3" type="ORF">DPX39_010040400</name>
</gene>
<organism evidence="3">
    <name type="scientific">Trypanosoma brucei equiperdum</name>
    <dbReference type="NCBI Taxonomy" id="630700"/>
    <lineage>
        <taxon>Eukaryota</taxon>
        <taxon>Discoba</taxon>
        <taxon>Euglenozoa</taxon>
        <taxon>Kinetoplastea</taxon>
        <taxon>Metakinetoplastina</taxon>
        <taxon>Trypanosomatida</taxon>
        <taxon>Trypanosomatidae</taxon>
        <taxon>Trypanosoma</taxon>
    </lineage>
</organism>
<feature type="region of interest" description="Disordered" evidence="1">
    <location>
        <begin position="387"/>
        <end position="543"/>
    </location>
</feature>
<name>A0A3L6LIB7_9TRYP</name>
<dbReference type="Pfam" id="PF26038">
    <property type="entry name" value="Dimer_MINDY4_N"/>
    <property type="match status" value="1"/>
</dbReference>
<accession>A0A3L6LIB7</accession>
<feature type="domain" description="MINDY4 N-terminal dimerisation" evidence="2">
    <location>
        <begin position="43"/>
        <end position="90"/>
    </location>
</feature>
<feature type="compositionally biased region" description="Basic and acidic residues" evidence="1">
    <location>
        <begin position="214"/>
        <end position="229"/>
    </location>
</feature>
<evidence type="ECO:0000256" key="1">
    <source>
        <dbReference type="SAM" id="MobiDB-lite"/>
    </source>
</evidence>
<dbReference type="InterPro" id="IPR059022">
    <property type="entry name" value="MINDY4_N"/>
</dbReference>
<feature type="region of interest" description="Disordered" evidence="1">
    <location>
        <begin position="193"/>
        <end position="311"/>
    </location>
</feature>
<evidence type="ECO:0000259" key="2">
    <source>
        <dbReference type="Pfam" id="PF26038"/>
    </source>
</evidence>
<feature type="region of interest" description="Disordered" evidence="1">
    <location>
        <begin position="1"/>
        <end position="29"/>
    </location>
</feature>